<dbReference type="InterPro" id="IPR052563">
    <property type="entry name" value="FliK"/>
</dbReference>
<dbReference type="InterPro" id="IPR001635">
    <property type="entry name" value="Flag_hook_Flik"/>
</dbReference>
<evidence type="ECO:0000313" key="6">
    <source>
        <dbReference type="EMBL" id="PPE67873.1"/>
    </source>
</evidence>
<name>A0A2S5SYL9_9BURK</name>
<dbReference type="PANTHER" id="PTHR37533">
    <property type="entry name" value="FLAGELLAR HOOK-LENGTH CONTROL PROTEIN"/>
    <property type="match status" value="1"/>
</dbReference>
<comment type="caution">
    <text evidence="6">The sequence shown here is derived from an EMBL/GenBank/DDBJ whole genome shotgun (WGS) entry which is preliminary data.</text>
</comment>
<dbReference type="RefSeq" id="WP_104300912.1">
    <property type="nucleotide sequence ID" value="NZ_PSNX01000002.1"/>
</dbReference>
<evidence type="ECO:0000256" key="2">
    <source>
        <dbReference type="ARBA" id="ARBA00009149"/>
    </source>
</evidence>
<gene>
    <name evidence="6" type="ORF">C1704_03170</name>
</gene>
<dbReference type="GO" id="GO:0009424">
    <property type="term" value="C:bacterial-type flagellum hook"/>
    <property type="evidence" value="ECO:0007669"/>
    <property type="project" value="InterPro"/>
</dbReference>
<sequence length="378" mass="38013">MSLTSLLFPLTGSAGGLGATLEARSTAAPRPEGSGTAFSHWLRQAQPQATSPRAMPAPKAQDPEAQRTSPDARRADAPSPAPAPTAADADPPQPQDETPPADEEAREPVSGELPGAWWLVLPEPPLPAGEGGDLEEALAAHGAGLAGKPASGARTKDADDSAHHDAAEPLVDLAAEDPAPVGADLMEGMTPLLPAATSTPSRAAEGPGATPLPWVSGLSPTQASAAASGATATPSAAQQTLATPVHDPDFPEALAQSITVLTRQGVQEAKLHLNPAEMGTVSVHIAVNGQQAQVDFAASASATRAALEASLSHLAAALHSAGLTLTGGGVSQDTLPRRPSQEASSTGSRPTQGEASAETTALTRPLGRLPSGRLDLYA</sequence>
<keyword evidence="3" id="KW-1005">Bacterial flagellum biogenesis</keyword>
<evidence type="ECO:0000256" key="3">
    <source>
        <dbReference type="ARBA" id="ARBA00022795"/>
    </source>
</evidence>
<dbReference type="GO" id="GO:0044780">
    <property type="term" value="P:bacterial-type flagellum assembly"/>
    <property type="evidence" value="ECO:0007669"/>
    <property type="project" value="InterPro"/>
</dbReference>
<feature type="compositionally biased region" description="Polar residues" evidence="4">
    <location>
        <begin position="341"/>
        <end position="362"/>
    </location>
</feature>
<dbReference type="PRINTS" id="PR01007">
    <property type="entry name" value="FLGHOOKFLIK"/>
</dbReference>
<protein>
    <recommendedName>
        <fullName evidence="5">Flagellar hook-length control protein-like C-terminal domain-containing protein</fullName>
    </recommendedName>
</protein>
<feature type="region of interest" description="Disordered" evidence="4">
    <location>
        <begin position="1"/>
        <end position="163"/>
    </location>
</feature>
<dbReference type="CDD" id="cd17470">
    <property type="entry name" value="T3SS_Flik_C"/>
    <property type="match status" value="1"/>
</dbReference>
<evidence type="ECO:0000313" key="7">
    <source>
        <dbReference type="Proteomes" id="UP000238605"/>
    </source>
</evidence>
<feature type="compositionally biased region" description="Basic and acidic residues" evidence="4">
    <location>
        <begin position="61"/>
        <end position="76"/>
    </location>
</feature>
<organism evidence="6 7">
    <name type="scientific">Caldimonas caldifontis</name>
    <dbReference type="NCBI Taxonomy" id="1452508"/>
    <lineage>
        <taxon>Bacteria</taxon>
        <taxon>Pseudomonadati</taxon>
        <taxon>Pseudomonadota</taxon>
        <taxon>Betaproteobacteria</taxon>
        <taxon>Burkholderiales</taxon>
        <taxon>Sphaerotilaceae</taxon>
        <taxon>Caldimonas</taxon>
    </lineage>
</organism>
<feature type="compositionally biased region" description="Basic and acidic residues" evidence="4">
    <location>
        <begin position="154"/>
        <end position="163"/>
    </location>
</feature>
<dbReference type="Proteomes" id="UP000238605">
    <property type="component" value="Unassembled WGS sequence"/>
</dbReference>
<feature type="compositionally biased region" description="Low complexity" evidence="4">
    <location>
        <begin position="219"/>
        <end position="244"/>
    </location>
</feature>
<dbReference type="Gene3D" id="3.30.750.140">
    <property type="match status" value="1"/>
</dbReference>
<accession>A0A2S5SYL9</accession>
<dbReference type="OrthoDB" id="9157214at2"/>
<feature type="region of interest" description="Disordered" evidence="4">
    <location>
        <begin position="193"/>
        <end position="249"/>
    </location>
</feature>
<dbReference type="EMBL" id="PSNX01000002">
    <property type="protein sequence ID" value="PPE67873.1"/>
    <property type="molecule type" value="Genomic_DNA"/>
</dbReference>
<dbReference type="Pfam" id="PF02120">
    <property type="entry name" value="Flg_hook"/>
    <property type="match status" value="1"/>
</dbReference>
<keyword evidence="7" id="KW-1185">Reference proteome</keyword>
<dbReference type="AlphaFoldDB" id="A0A2S5SYL9"/>
<proteinExistence type="inferred from homology"/>
<comment type="function">
    <text evidence="1">Controls the length of the flagellar hook.</text>
</comment>
<feature type="compositionally biased region" description="Low complexity" evidence="4">
    <location>
        <begin position="137"/>
        <end position="147"/>
    </location>
</feature>
<feature type="region of interest" description="Disordered" evidence="4">
    <location>
        <begin position="328"/>
        <end position="378"/>
    </location>
</feature>
<comment type="similarity">
    <text evidence="2">Belongs to the FliK family.</text>
</comment>
<dbReference type="PANTHER" id="PTHR37533:SF2">
    <property type="entry name" value="FLAGELLAR HOOK-LENGTH CONTROL PROTEIN"/>
    <property type="match status" value="1"/>
</dbReference>
<feature type="domain" description="Flagellar hook-length control protein-like C-terminal" evidence="5">
    <location>
        <begin position="258"/>
        <end position="334"/>
    </location>
</feature>
<evidence type="ECO:0000256" key="4">
    <source>
        <dbReference type="SAM" id="MobiDB-lite"/>
    </source>
</evidence>
<evidence type="ECO:0000256" key="1">
    <source>
        <dbReference type="ARBA" id="ARBA00003944"/>
    </source>
</evidence>
<evidence type="ECO:0000259" key="5">
    <source>
        <dbReference type="Pfam" id="PF02120"/>
    </source>
</evidence>
<dbReference type="InterPro" id="IPR038610">
    <property type="entry name" value="FliK-like_C_sf"/>
</dbReference>
<reference evidence="6 7" key="1">
    <citation type="submission" date="2018-02" db="EMBL/GenBank/DDBJ databases">
        <title>Reclassifiation of [Polyangium] brachysporum DSM 7029 as Guopingzhaonella breviflexa gen. nov., sp. nov., a member of the family Comamonadaceae.</title>
        <authorList>
            <person name="Tang B."/>
        </authorList>
    </citation>
    <scope>NUCLEOTIDE SEQUENCE [LARGE SCALE GENOMIC DNA]</scope>
    <source>
        <strain evidence="6 7">BCRC 80649</strain>
    </source>
</reference>
<dbReference type="InterPro" id="IPR021136">
    <property type="entry name" value="Flagellar_hook_control-like_C"/>
</dbReference>
<feature type="compositionally biased region" description="Low complexity" evidence="4">
    <location>
        <begin position="84"/>
        <end position="98"/>
    </location>
</feature>